<dbReference type="AlphaFoldDB" id="A0AAV4P4V7"/>
<gene>
    <name evidence="1" type="ORF">CDAR_559331</name>
</gene>
<proteinExistence type="predicted"/>
<sequence length="105" mass="11399">MSILDGIPNEFPAVNRRNVFPERSCCPVGTTLHLGGEGDKHERTKPSTTSGRIYTLPSGTCWGKWGGLRTPQVCNGGGFIRVRGKSRDNICHLQPITGSAEFRGT</sequence>
<accession>A0AAV4P4V7</accession>
<evidence type="ECO:0000313" key="1">
    <source>
        <dbReference type="EMBL" id="GIX90192.1"/>
    </source>
</evidence>
<keyword evidence="2" id="KW-1185">Reference proteome</keyword>
<protein>
    <submittedName>
        <fullName evidence="1">Uncharacterized protein</fullName>
    </submittedName>
</protein>
<name>A0AAV4P4V7_9ARAC</name>
<dbReference type="Proteomes" id="UP001054837">
    <property type="component" value="Unassembled WGS sequence"/>
</dbReference>
<organism evidence="1 2">
    <name type="scientific">Caerostris darwini</name>
    <dbReference type="NCBI Taxonomy" id="1538125"/>
    <lineage>
        <taxon>Eukaryota</taxon>
        <taxon>Metazoa</taxon>
        <taxon>Ecdysozoa</taxon>
        <taxon>Arthropoda</taxon>
        <taxon>Chelicerata</taxon>
        <taxon>Arachnida</taxon>
        <taxon>Araneae</taxon>
        <taxon>Araneomorphae</taxon>
        <taxon>Entelegynae</taxon>
        <taxon>Araneoidea</taxon>
        <taxon>Araneidae</taxon>
        <taxon>Caerostris</taxon>
    </lineage>
</organism>
<reference evidence="1 2" key="1">
    <citation type="submission" date="2021-06" db="EMBL/GenBank/DDBJ databases">
        <title>Caerostris darwini draft genome.</title>
        <authorList>
            <person name="Kono N."/>
            <person name="Arakawa K."/>
        </authorList>
    </citation>
    <scope>NUCLEOTIDE SEQUENCE [LARGE SCALE GENOMIC DNA]</scope>
</reference>
<dbReference type="EMBL" id="BPLQ01002227">
    <property type="protein sequence ID" value="GIX90192.1"/>
    <property type="molecule type" value="Genomic_DNA"/>
</dbReference>
<comment type="caution">
    <text evidence="1">The sequence shown here is derived from an EMBL/GenBank/DDBJ whole genome shotgun (WGS) entry which is preliminary data.</text>
</comment>
<evidence type="ECO:0000313" key="2">
    <source>
        <dbReference type="Proteomes" id="UP001054837"/>
    </source>
</evidence>